<protein>
    <submittedName>
        <fullName evidence="2">Uncharacterized protein</fullName>
    </submittedName>
</protein>
<reference evidence="3" key="1">
    <citation type="submission" date="2016-04" db="EMBL/GenBank/DDBJ databases">
        <authorList>
            <person name="Chen L."/>
            <person name="Zhuang W."/>
            <person name="Wang G."/>
        </authorList>
    </citation>
    <scope>NUCLEOTIDE SEQUENCE [LARGE SCALE GENOMIC DNA]</scope>
    <source>
        <strain evidence="3">208</strain>
    </source>
</reference>
<keyword evidence="3" id="KW-1185">Reference proteome</keyword>
<evidence type="ECO:0000313" key="3">
    <source>
        <dbReference type="Proteomes" id="UP000192276"/>
    </source>
</evidence>
<keyword evidence="1" id="KW-1133">Transmembrane helix</keyword>
<sequence>MWLPQKLHNPEIKIFKPMPGRLLNLHKNMATKARNYRLIIYTTNLLYLLLILSVGGIFKEHTNQRVAR</sequence>
<comment type="caution">
    <text evidence="2">The sequence shown here is derived from an EMBL/GenBank/DDBJ whole genome shotgun (WGS) entry which is preliminary data.</text>
</comment>
<dbReference type="STRING" id="550983.A4R26_15275"/>
<evidence type="ECO:0000313" key="2">
    <source>
        <dbReference type="EMBL" id="OQP65067.1"/>
    </source>
</evidence>
<keyword evidence="1" id="KW-0812">Transmembrane</keyword>
<dbReference type="AlphaFoldDB" id="A0A1V9G3A9"/>
<keyword evidence="1" id="KW-0472">Membrane</keyword>
<gene>
    <name evidence="2" type="ORF">A4R26_15275</name>
</gene>
<dbReference type="EMBL" id="LWBP01000078">
    <property type="protein sequence ID" value="OQP65067.1"/>
    <property type="molecule type" value="Genomic_DNA"/>
</dbReference>
<proteinExistence type="predicted"/>
<evidence type="ECO:0000256" key="1">
    <source>
        <dbReference type="SAM" id="Phobius"/>
    </source>
</evidence>
<feature type="transmembrane region" description="Helical" evidence="1">
    <location>
        <begin position="38"/>
        <end position="58"/>
    </location>
</feature>
<dbReference type="Proteomes" id="UP000192276">
    <property type="component" value="Unassembled WGS sequence"/>
</dbReference>
<organism evidence="2 3">
    <name type="scientific">Niastella populi</name>
    <dbReference type="NCBI Taxonomy" id="550983"/>
    <lineage>
        <taxon>Bacteria</taxon>
        <taxon>Pseudomonadati</taxon>
        <taxon>Bacteroidota</taxon>
        <taxon>Chitinophagia</taxon>
        <taxon>Chitinophagales</taxon>
        <taxon>Chitinophagaceae</taxon>
        <taxon>Niastella</taxon>
    </lineage>
</organism>
<accession>A0A1V9G3A9</accession>
<name>A0A1V9G3A9_9BACT</name>